<dbReference type="InterPro" id="IPR006504">
    <property type="entry name" value="Tscrpt_reg_Spx/MgsR"/>
</dbReference>
<dbReference type="InterPro" id="IPR006660">
    <property type="entry name" value="Arsenate_reductase-like"/>
</dbReference>
<comment type="caution">
    <text evidence="3">The sequence shown here is derived from an EMBL/GenBank/DDBJ whole genome shotgun (WGS) entry which is preliminary data.</text>
</comment>
<protein>
    <submittedName>
        <fullName evidence="3">ArsC family reductase</fullName>
    </submittedName>
</protein>
<evidence type="ECO:0000256" key="1">
    <source>
        <dbReference type="ARBA" id="ARBA00007198"/>
    </source>
</evidence>
<gene>
    <name evidence="3" type="ORF">L2740_02370</name>
</gene>
<proteinExistence type="inferred from homology"/>
<dbReference type="NCBIfam" id="NF008107">
    <property type="entry name" value="PRK10853.1"/>
    <property type="match status" value="1"/>
</dbReference>
<dbReference type="Proteomes" id="UP001139293">
    <property type="component" value="Unassembled WGS sequence"/>
</dbReference>
<dbReference type="Pfam" id="PF03960">
    <property type="entry name" value="ArsC"/>
    <property type="match status" value="1"/>
</dbReference>
<dbReference type="SUPFAM" id="SSF52833">
    <property type="entry name" value="Thioredoxin-like"/>
    <property type="match status" value="1"/>
</dbReference>
<dbReference type="EMBL" id="JAKILB010000001">
    <property type="protein sequence ID" value="MCL1137407.1"/>
    <property type="molecule type" value="Genomic_DNA"/>
</dbReference>
<organism evidence="3 4">
    <name type="scientific">Shewanella pneumatophori</name>
    <dbReference type="NCBI Taxonomy" id="314092"/>
    <lineage>
        <taxon>Bacteria</taxon>
        <taxon>Pseudomonadati</taxon>
        <taxon>Pseudomonadota</taxon>
        <taxon>Gammaproteobacteria</taxon>
        <taxon>Alteromonadales</taxon>
        <taxon>Shewanellaceae</taxon>
        <taxon>Shewanella</taxon>
    </lineage>
</organism>
<dbReference type="PANTHER" id="PTHR30041">
    <property type="entry name" value="ARSENATE REDUCTASE"/>
    <property type="match status" value="1"/>
</dbReference>
<dbReference type="PANTHER" id="PTHR30041:SF8">
    <property type="entry name" value="PROTEIN YFFB"/>
    <property type="match status" value="1"/>
</dbReference>
<dbReference type="CDD" id="cd03035">
    <property type="entry name" value="ArsC_Yffb"/>
    <property type="match status" value="1"/>
</dbReference>
<evidence type="ECO:0000256" key="2">
    <source>
        <dbReference type="PROSITE-ProRule" id="PRU01282"/>
    </source>
</evidence>
<dbReference type="PROSITE" id="PS51353">
    <property type="entry name" value="ARSC"/>
    <property type="match status" value="1"/>
</dbReference>
<keyword evidence="4" id="KW-1185">Reference proteome</keyword>
<name>A0A9X1ZCS9_9GAMM</name>
<dbReference type="AlphaFoldDB" id="A0A9X1ZCS9"/>
<dbReference type="RefSeq" id="WP_248948420.1">
    <property type="nucleotide sequence ID" value="NZ_JAKILB010000001.1"/>
</dbReference>
<evidence type="ECO:0000313" key="4">
    <source>
        <dbReference type="Proteomes" id="UP001139293"/>
    </source>
</evidence>
<dbReference type="Gene3D" id="3.40.30.10">
    <property type="entry name" value="Glutaredoxin"/>
    <property type="match status" value="1"/>
</dbReference>
<accession>A0A9X1ZCS9</accession>
<evidence type="ECO:0000313" key="3">
    <source>
        <dbReference type="EMBL" id="MCL1137407.1"/>
    </source>
</evidence>
<dbReference type="NCBIfam" id="TIGR01617">
    <property type="entry name" value="arsC_related"/>
    <property type="match status" value="1"/>
</dbReference>
<comment type="similarity">
    <text evidence="1 2">Belongs to the ArsC family.</text>
</comment>
<dbReference type="InterPro" id="IPR036249">
    <property type="entry name" value="Thioredoxin-like_sf"/>
</dbReference>
<reference evidence="3" key="1">
    <citation type="submission" date="2022-01" db="EMBL/GenBank/DDBJ databases">
        <title>Whole genome-based taxonomy of the Shewanellaceae.</title>
        <authorList>
            <person name="Martin-Rodriguez A.J."/>
        </authorList>
    </citation>
    <scope>NUCLEOTIDE SEQUENCE</scope>
    <source>
        <strain evidence="3">KCTC 23973</strain>
    </source>
</reference>
<sequence>MPQCLQLIKIDRSTLLILFGIKNCDTVRKARKWLEANQLEVTFHDFREDGLAAEQIEQWVEAVGWESLFNKRSTSFRNLTETEKSDLNEKKAIALMALYPTLIKRPVLVTNDQVQVGFKEADYRKWFNL</sequence>